<dbReference type="OrthoDB" id="5341823at2759"/>
<reference evidence="2 3" key="1">
    <citation type="submission" date="2016-07" db="EMBL/GenBank/DDBJ databases">
        <title>Pervasive Adenine N6-methylation of Active Genes in Fungi.</title>
        <authorList>
            <consortium name="DOE Joint Genome Institute"/>
            <person name="Mondo S.J."/>
            <person name="Dannebaum R.O."/>
            <person name="Kuo R.C."/>
            <person name="Labutti K."/>
            <person name="Haridas S."/>
            <person name="Kuo A."/>
            <person name="Salamov A."/>
            <person name="Ahrendt S.R."/>
            <person name="Lipzen A."/>
            <person name="Sullivan W."/>
            <person name="Andreopoulos W.B."/>
            <person name="Clum A."/>
            <person name="Lindquist E."/>
            <person name="Daum C."/>
            <person name="Ramamoorthy G.K."/>
            <person name="Gryganskyi A."/>
            <person name="Culley D."/>
            <person name="Magnuson J.K."/>
            <person name="James T.Y."/>
            <person name="O'Malley M.A."/>
            <person name="Stajich J.E."/>
            <person name="Spatafora J.W."/>
            <person name="Visel A."/>
            <person name="Grigoriev I.V."/>
        </authorList>
    </citation>
    <scope>NUCLEOTIDE SEQUENCE [LARGE SCALE GENOMIC DNA]</scope>
    <source>
        <strain evidence="2 3">NRRL 3116</strain>
    </source>
</reference>
<keyword evidence="3" id="KW-1185">Reference proteome</keyword>
<accession>A0A1Y2GG46</accession>
<organism evidence="2 3">
    <name type="scientific">Lobosporangium transversale</name>
    <dbReference type="NCBI Taxonomy" id="64571"/>
    <lineage>
        <taxon>Eukaryota</taxon>
        <taxon>Fungi</taxon>
        <taxon>Fungi incertae sedis</taxon>
        <taxon>Mucoromycota</taxon>
        <taxon>Mortierellomycotina</taxon>
        <taxon>Mortierellomycetes</taxon>
        <taxon>Mortierellales</taxon>
        <taxon>Mortierellaceae</taxon>
        <taxon>Lobosporangium</taxon>
    </lineage>
</organism>
<dbReference type="GeneID" id="33569827"/>
<feature type="compositionally biased region" description="Basic and acidic residues" evidence="1">
    <location>
        <begin position="321"/>
        <end position="355"/>
    </location>
</feature>
<sequence length="609" mass="67775">MDAMDAIDNKEQEVKMVDDSEFTTSEHSVPTVGVETESAALTPSESVESSTPTASHVVEGEDTSPSTTHQTDTSSHQQQYLIPPKSFTPQSAPPMKRRPRRTGQPLHLLLQDCSKQHILGCLCKKTSEEIKAIVSDKKALATELRNYSNEFVLTSARDRVIDEVDDEGKELLKDIDPEKDVIKQRFEDETSVFKSYDDAVHDIRVDLYFEGIKPRKHESQESAVEASARNKELNTVIEIWDIYHKRIEIEPKRSGRATQSPYPGRGIRPSGPPGTRPHPYAPYRSPSAGPGPAPPHYNAPLYAGPPAMSGPNFRESRGHHRGYDRPPYREDYYPDRREDYRRPDYDRRDPRDHHLGTRPLPPGTGPMGRPDPRDMRDMRDPRDFRDRPPPLAARNDGFFGLPGGSRYDDRRRDRLENSHVPPLRGHSGPNGTSPLNPHPSLPPKPHGTNFDSIPPPHAQQHHASGSIYPQSYPPTPHQPPHMDPQGYYAAYGQPMDYSMPGQADYTGYGYTDAQGYTYPPAATAGSNWDMNAGSTGASTTGLNLVPFNSSQPGRHKAVPLPTDFMSGPSDAPRLSMPEPHEVLGRISGVIIRDAQGNIGLCQYQFTQSA</sequence>
<feature type="compositionally biased region" description="Basic and acidic residues" evidence="1">
    <location>
        <begin position="406"/>
        <end position="417"/>
    </location>
</feature>
<feature type="compositionally biased region" description="Low complexity" evidence="1">
    <location>
        <begin position="63"/>
        <end position="79"/>
    </location>
</feature>
<feature type="region of interest" description="Disordered" evidence="1">
    <location>
        <begin position="251"/>
        <end position="488"/>
    </location>
</feature>
<dbReference type="AlphaFoldDB" id="A0A1Y2GG46"/>
<dbReference type="RefSeq" id="XP_021879052.1">
    <property type="nucleotide sequence ID" value="XM_022027984.1"/>
</dbReference>
<feature type="compositionally biased region" description="Low complexity" evidence="1">
    <location>
        <begin position="42"/>
        <end position="55"/>
    </location>
</feature>
<protein>
    <submittedName>
        <fullName evidence="2">Uncharacterized protein</fullName>
    </submittedName>
</protein>
<dbReference type="InParanoid" id="A0A1Y2GG46"/>
<feature type="compositionally biased region" description="Basic and acidic residues" evidence="1">
    <location>
        <begin position="370"/>
        <end position="388"/>
    </location>
</feature>
<feature type="compositionally biased region" description="Pro residues" evidence="1">
    <location>
        <begin position="471"/>
        <end position="482"/>
    </location>
</feature>
<proteinExistence type="predicted"/>
<feature type="compositionally biased region" description="Basic and acidic residues" evidence="1">
    <location>
        <begin position="7"/>
        <end position="18"/>
    </location>
</feature>
<dbReference type="Proteomes" id="UP000193648">
    <property type="component" value="Unassembled WGS sequence"/>
</dbReference>
<name>A0A1Y2GG46_9FUNG</name>
<gene>
    <name evidence="2" type="ORF">BCR41DRAFT_388286</name>
</gene>
<evidence type="ECO:0000256" key="1">
    <source>
        <dbReference type="SAM" id="MobiDB-lite"/>
    </source>
</evidence>
<dbReference type="EMBL" id="MCFF01000033">
    <property type="protein sequence ID" value="ORZ09782.1"/>
    <property type="molecule type" value="Genomic_DNA"/>
</dbReference>
<comment type="caution">
    <text evidence="2">The sequence shown here is derived from an EMBL/GenBank/DDBJ whole genome shotgun (WGS) entry which is preliminary data.</text>
</comment>
<evidence type="ECO:0000313" key="2">
    <source>
        <dbReference type="EMBL" id="ORZ09782.1"/>
    </source>
</evidence>
<feature type="region of interest" description="Disordered" evidence="1">
    <location>
        <begin position="1"/>
        <end position="101"/>
    </location>
</feature>
<feature type="compositionally biased region" description="Pro residues" evidence="1">
    <location>
        <begin position="270"/>
        <end position="280"/>
    </location>
</feature>
<feature type="compositionally biased region" description="Pro residues" evidence="1">
    <location>
        <begin position="436"/>
        <end position="445"/>
    </location>
</feature>
<evidence type="ECO:0000313" key="3">
    <source>
        <dbReference type="Proteomes" id="UP000193648"/>
    </source>
</evidence>